<dbReference type="EMBL" id="CP126213">
    <property type="protein sequence ID" value="WIA15476.1"/>
    <property type="molecule type" value="Genomic_DNA"/>
</dbReference>
<dbReference type="Gene3D" id="3.40.462.20">
    <property type="match status" value="1"/>
</dbReference>
<dbReference type="Gene3D" id="3.30.465.10">
    <property type="match status" value="1"/>
</dbReference>
<evidence type="ECO:0008006" key="3">
    <source>
        <dbReference type="Google" id="ProtNLM"/>
    </source>
</evidence>
<name>A0ABY8U1Z2_TETOB</name>
<gene>
    <name evidence="1" type="ORF">OEZ85_002116</name>
</gene>
<sequence>MLHWRLRTFIAHTQGSWRFHGGSAVFMGAIPDNQLANFSAIAMDRILNPRSYTRAVMVAAGGVQRRMASNATGFGYRLMTRQLETGTQARDAKDAAWVDAVLEALMPSSKGQRFYNHFQCLGEEQQPWQSYFDANAAPLLAVKAKYDPEQRIHGINCAALNR</sequence>
<proteinExistence type="predicted"/>
<protein>
    <recommendedName>
        <fullName evidence="3">Berberine/berberine-like domain-containing protein</fullName>
    </recommendedName>
</protein>
<evidence type="ECO:0000313" key="1">
    <source>
        <dbReference type="EMBL" id="WIA15476.1"/>
    </source>
</evidence>
<reference evidence="1 2" key="1">
    <citation type="submission" date="2023-05" db="EMBL/GenBank/DDBJ databases">
        <title>A 100% complete, gapless, phased diploid assembly of the Scenedesmus obliquus UTEX 3031 genome.</title>
        <authorList>
            <person name="Biondi T.C."/>
            <person name="Hanschen E.R."/>
            <person name="Kwon T."/>
            <person name="Eng W."/>
            <person name="Kruse C.P.S."/>
            <person name="Koehler S.I."/>
            <person name="Kunde Y."/>
            <person name="Gleasner C.D."/>
            <person name="You Mak K.T."/>
            <person name="Polle J."/>
            <person name="Hovde B.T."/>
            <person name="Starkenburg S.R."/>
        </authorList>
    </citation>
    <scope>NUCLEOTIDE SEQUENCE [LARGE SCALE GENOMIC DNA]</scope>
    <source>
        <strain evidence="1 2">DOE0152z</strain>
    </source>
</reference>
<dbReference type="Proteomes" id="UP001244341">
    <property type="component" value="Chromosome 6b"/>
</dbReference>
<accession>A0ABY8U1Z2</accession>
<evidence type="ECO:0000313" key="2">
    <source>
        <dbReference type="Proteomes" id="UP001244341"/>
    </source>
</evidence>
<dbReference type="InterPro" id="IPR016169">
    <property type="entry name" value="FAD-bd_PCMH_sub2"/>
</dbReference>
<keyword evidence="2" id="KW-1185">Reference proteome</keyword>
<organism evidence="1 2">
    <name type="scientific">Tetradesmus obliquus</name>
    <name type="common">Green alga</name>
    <name type="synonym">Acutodesmus obliquus</name>
    <dbReference type="NCBI Taxonomy" id="3088"/>
    <lineage>
        <taxon>Eukaryota</taxon>
        <taxon>Viridiplantae</taxon>
        <taxon>Chlorophyta</taxon>
        <taxon>core chlorophytes</taxon>
        <taxon>Chlorophyceae</taxon>
        <taxon>CS clade</taxon>
        <taxon>Sphaeropleales</taxon>
        <taxon>Scenedesmaceae</taxon>
        <taxon>Tetradesmus</taxon>
    </lineage>
</organism>